<dbReference type="PANTHER" id="PTHR20275">
    <property type="entry name" value="NAD KINASE"/>
    <property type="match status" value="1"/>
</dbReference>
<feature type="binding site" evidence="6">
    <location>
        <begin position="121"/>
        <end position="122"/>
    </location>
    <ligand>
        <name>NAD(+)</name>
        <dbReference type="ChEBI" id="CHEBI:57540"/>
    </ligand>
</feature>
<protein>
    <recommendedName>
        <fullName evidence="6">NAD kinase</fullName>
        <ecNumber evidence="6">2.7.1.23</ecNumber>
    </recommendedName>
    <alternativeName>
        <fullName evidence="6">ATP-dependent NAD kinase</fullName>
    </alternativeName>
</protein>
<dbReference type="SUPFAM" id="SSF111331">
    <property type="entry name" value="NAD kinase/diacylglycerol kinase-like"/>
    <property type="match status" value="1"/>
</dbReference>
<organism evidence="7 8">
    <name type="scientific">Elstera cyanobacteriorum</name>
    <dbReference type="NCBI Taxonomy" id="2022747"/>
    <lineage>
        <taxon>Bacteria</taxon>
        <taxon>Pseudomonadati</taxon>
        <taxon>Pseudomonadota</taxon>
        <taxon>Alphaproteobacteria</taxon>
        <taxon>Rhodospirillales</taxon>
        <taxon>Rhodospirillaceae</taxon>
        <taxon>Elstera</taxon>
    </lineage>
</organism>
<dbReference type="Gene3D" id="3.40.50.10330">
    <property type="entry name" value="Probable inorganic polyphosphate/atp-NAD kinase, domain 1"/>
    <property type="match status" value="1"/>
</dbReference>
<dbReference type="AlphaFoldDB" id="A0A255XU14"/>
<dbReference type="EMBL" id="NOXS01000028">
    <property type="protein sequence ID" value="OYQ20402.1"/>
    <property type="molecule type" value="Genomic_DNA"/>
</dbReference>
<comment type="similarity">
    <text evidence="6">Belongs to the NAD kinase family.</text>
</comment>
<keyword evidence="8" id="KW-1185">Reference proteome</keyword>
<keyword evidence="3 6" id="KW-0521">NADP</keyword>
<feature type="binding site" evidence="6">
    <location>
        <position position="151"/>
    </location>
    <ligand>
        <name>NAD(+)</name>
        <dbReference type="ChEBI" id="CHEBI:57540"/>
    </ligand>
</feature>
<keyword evidence="4 6" id="KW-0520">NAD</keyword>
<accession>A0A255XU14</accession>
<evidence type="ECO:0000256" key="3">
    <source>
        <dbReference type="ARBA" id="ARBA00022857"/>
    </source>
</evidence>
<keyword evidence="6" id="KW-0963">Cytoplasm</keyword>
<dbReference type="GO" id="GO:0006741">
    <property type="term" value="P:NADP+ biosynthetic process"/>
    <property type="evidence" value="ECO:0007669"/>
    <property type="project" value="UniProtKB-UniRule"/>
</dbReference>
<comment type="subcellular location">
    <subcellularLocation>
        <location evidence="6">Cytoplasm</location>
    </subcellularLocation>
</comment>
<feature type="binding site" evidence="6">
    <location>
        <position position="159"/>
    </location>
    <ligand>
        <name>NAD(+)</name>
        <dbReference type="ChEBI" id="CHEBI:57540"/>
    </ligand>
</feature>
<gene>
    <name evidence="6" type="primary">nadK</name>
    <name evidence="7" type="ORF">CHR90_04850</name>
</gene>
<comment type="function">
    <text evidence="6">Involved in the regulation of the intracellular balance of NAD and NADP, and is a key enzyme in the biosynthesis of NADP. Catalyzes specifically the phosphorylation on 2'-hydroxyl of the adenosine moiety of NAD to yield NADP.</text>
</comment>
<evidence type="ECO:0000256" key="4">
    <source>
        <dbReference type="ARBA" id="ARBA00023027"/>
    </source>
</evidence>
<evidence type="ECO:0000256" key="2">
    <source>
        <dbReference type="ARBA" id="ARBA00022777"/>
    </source>
</evidence>
<keyword evidence="2 6" id="KW-0418">Kinase</keyword>
<proteinExistence type="inferred from homology"/>
<dbReference type="NCBIfam" id="NF003406">
    <property type="entry name" value="PRK04761.1"/>
    <property type="match status" value="1"/>
</dbReference>
<evidence type="ECO:0000256" key="1">
    <source>
        <dbReference type="ARBA" id="ARBA00022679"/>
    </source>
</evidence>
<dbReference type="EC" id="2.7.1.23" evidence="6"/>
<comment type="catalytic activity">
    <reaction evidence="5 6">
        <text>NAD(+) + ATP = ADP + NADP(+) + H(+)</text>
        <dbReference type="Rhea" id="RHEA:18629"/>
        <dbReference type="ChEBI" id="CHEBI:15378"/>
        <dbReference type="ChEBI" id="CHEBI:30616"/>
        <dbReference type="ChEBI" id="CHEBI:57540"/>
        <dbReference type="ChEBI" id="CHEBI:58349"/>
        <dbReference type="ChEBI" id="CHEBI:456216"/>
        <dbReference type="EC" id="2.7.1.23"/>
    </reaction>
</comment>
<dbReference type="Proteomes" id="UP000216361">
    <property type="component" value="Unassembled WGS sequence"/>
</dbReference>
<evidence type="ECO:0000313" key="7">
    <source>
        <dbReference type="EMBL" id="OYQ20402.1"/>
    </source>
</evidence>
<keyword evidence="1 6" id="KW-0808">Transferase</keyword>
<dbReference type="HAMAP" id="MF_00361">
    <property type="entry name" value="NAD_kinase"/>
    <property type="match status" value="1"/>
</dbReference>
<feature type="binding site" evidence="6">
    <location>
        <begin position="51"/>
        <end position="52"/>
    </location>
    <ligand>
        <name>NAD(+)</name>
        <dbReference type="ChEBI" id="CHEBI:57540"/>
    </ligand>
</feature>
<reference evidence="7 8" key="1">
    <citation type="submission" date="2017-07" db="EMBL/GenBank/DDBJ databases">
        <title>Elstera cyanobacteriorum sp. nov., a novel bacterium isolated from cyanobacterial aggregates in a eutrophic lake.</title>
        <authorList>
            <person name="Cai H."/>
        </authorList>
    </citation>
    <scope>NUCLEOTIDE SEQUENCE [LARGE SCALE GENOMIC DNA]</scope>
    <source>
        <strain evidence="7 8">TH019</strain>
    </source>
</reference>
<dbReference type="Gene3D" id="2.60.200.30">
    <property type="entry name" value="Probable inorganic polyphosphate/atp-NAD kinase, domain 2"/>
    <property type="match status" value="1"/>
</dbReference>
<name>A0A255XU14_9PROT</name>
<dbReference type="InterPro" id="IPR017437">
    <property type="entry name" value="ATP-NAD_kinase_PpnK-typ_C"/>
</dbReference>
<dbReference type="InterPro" id="IPR002504">
    <property type="entry name" value="NADK"/>
</dbReference>
<comment type="caution">
    <text evidence="7">The sequence shown here is derived from an EMBL/GenBank/DDBJ whole genome shotgun (WGS) entry which is preliminary data.</text>
</comment>
<evidence type="ECO:0000256" key="5">
    <source>
        <dbReference type="ARBA" id="ARBA00047925"/>
    </source>
</evidence>
<dbReference type="OrthoDB" id="9774737at2"/>
<dbReference type="RefSeq" id="WP_094407865.1">
    <property type="nucleotide sequence ID" value="NZ_BMJZ01000008.1"/>
</dbReference>
<dbReference type="GO" id="GO:0046872">
    <property type="term" value="F:metal ion binding"/>
    <property type="evidence" value="ECO:0007669"/>
    <property type="project" value="UniProtKB-UniRule"/>
</dbReference>
<dbReference type="InterPro" id="IPR016064">
    <property type="entry name" value="NAD/diacylglycerol_kinase_sf"/>
</dbReference>
<feature type="active site" description="Proton acceptor" evidence="6">
    <location>
        <position position="51"/>
    </location>
</feature>
<dbReference type="Pfam" id="PF20143">
    <property type="entry name" value="NAD_kinase_C"/>
    <property type="match status" value="1"/>
</dbReference>
<keyword evidence="6" id="KW-0547">Nucleotide-binding</keyword>
<dbReference type="GO" id="GO:0005737">
    <property type="term" value="C:cytoplasm"/>
    <property type="evidence" value="ECO:0007669"/>
    <property type="project" value="UniProtKB-SubCell"/>
</dbReference>
<dbReference type="InterPro" id="IPR017438">
    <property type="entry name" value="ATP-NAD_kinase_N"/>
</dbReference>
<evidence type="ECO:0000313" key="8">
    <source>
        <dbReference type="Proteomes" id="UP000216361"/>
    </source>
</evidence>
<dbReference type="GO" id="GO:0005524">
    <property type="term" value="F:ATP binding"/>
    <property type="evidence" value="ECO:0007669"/>
    <property type="project" value="UniProtKB-KW"/>
</dbReference>
<dbReference type="GO" id="GO:0051287">
    <property type="term" value="F:NAD binding"/>
    <property type="evidence" value="ECO:0007669"/>
    <property type="project" value="UniProtKB-ARBA"/>
</dbReference>
<dbReference type="GO" id="GO:0019674">
    <property type="term" value="P:NAD+ metabolic process"/>
    <property type="evidence" value="ECO:0007669"/>
    <property type="project" value="InterPro"/>
</dbReference>
<comment type="caution">
    <text evidence="6">Lacks conserved residue(s) required for the propagation of feature annotation.</text>
</comment>
<sequence length="262" mass="28884">MTFPPSDPSQLRLAFVASDADPAQDALARLTEKYGQADPWDADVVVALGGDGLMLETLHSNLDRNIPIYGMNRGSIGFLLNEYHDSKLRQRIASAQQVTLHPLRMRTIRRDGSTRDALAINEVSLLRQTRQAAKLRVSIDGVERLPELICDGLLIATPAGSTAYNLSAHGPIVPLGAGVLALTPISPFRPRRWRGALLPHTAAVTFEILEADKRPVSAVADYTEVRDVVKVEVREDRSLGLTLLFDPDHTLEERILKEQFLP</sequence>
<comment type="cofactor">
    <cofactor evidence="6">
        <name>a divalent metal cation</name>
        <dbReference type="ChEBI" id="CHEBI:60240"/>
    </cofactor>
</comment>
<feature type="binding site" evidence="6">
    <location>
        <begin position="162"/>
        <end position="167"/>
    </location>
    <ligand>
        <name>NAD(+)</name>
        <dbReference type="ChEBI" id="CHEBI:57540"/>
    </ligand>
</feature>
<dbReference type="PANTHER" id="PTHR20275:SF0">
    <property type="entry name" value="NAD KINASE"/>
    <property type="match status" value="1"/>
</dbReference>
<keyword evidence="6" id="KW-0067">ATP-binding</keyword>
<evidence type="ECO:0000256" key="6">
    <source>
        <dbReference type="HAMAP-Rule" id="MF_00361"/>
    </source>
</evidence>
<dbReference type="Pfam" id="PF01513">
    <property type="entry name" value="NAD_kinase"/>
    <property type="match status" value="1"/>
</dbReference>
<dbReference type="GO" id="GO:0003951">
    <property type="term" value="F:NAD+ kinase activity"/>
    <property type="evidence" value="ECO:0007669"/>
    <property type="project" value="UniProtKB-UniRule"/>
</dbReference>